<dbReference type="NCBIfam" id="TIGR00463">
    <property type="entry name" value="gltX_arch"/>
    <property type="match status" value="1"/>
</dbReference>
<evidence type="ECO:0000256" key="6">
    <source>
        <dbReference type="ARBA" id="ARBA00022741"/>
    </source>
</evidence>
<evidence type="ECO:0000313" key="18">
    <source>
        <dbReference type="Proteomes" id="UP001141327"/>
    </source>
</evidence>
<evidence type="ECO:0000256" key="7">
    <source>
        <dbReference type="ARBA" id="ARBA00022840"/>
    </source>
</evidence>
<evidence type="ECO:0000256" key="5">
    <source>
        <dbReference type="ARBA" id="ARBA00022598"/>
    </source>
</evidence>
<comment type="catalytic activity">
    <reaction evidence="11">
        <text>tRNA(Glu) + L-glutamate + ATP = L-glutamyl-tRNA(Glu) + AMP + diphosphate</text>
        <dbReference type="Rhea" id="RHEA:23540"/>
        <dbReference type="Rhea" id="RHEA-COMP:9663"/>
        <dbReference type="Rhea" id="RHEA-COMP:9680"/>
        <dbReference type="ChEBI" id="CHEBI:29985"/>
        <dbReference type="ChEBI" id="CHEBI:30616"/>
        <dbReference type="ChEBI" id="CHEBI:33019"/>
        <dbReference type="ChEBI" id="CHEBI:78442"/>
        <dbReference type="ChEBI" id="CHEBI:78520"/>
        <dbReference type="ChEBI" id="CHEBI:456215"/>
        <dbReference type="EC" id="6.1.1.17"/>
    </reaction>
</comment>
<dbReference type="Pfam" id="PF03950">
    <property type="entry name" value="tRNA-synt_1c_C"/>
    <property type="match status" value="1"/>
</dbReference>
<comment type="caution">
    <text evidence="17">The sequence shown here is derived from an EMBL/GenBank/DDBJ whole genome shotgun (WGS) entry which is preliminary data.</text>
</comment>
<keyword evidence="4" id="KW-0963">Cytoplasm</keyword>
<dbReference type="Gene3D" id="3.90.800.10">
    <property type="entry name" value="Glutamyl-tRNA Synthetase, Domain 3"/>
    <property type="match status" value="1"/>
</dbReference>
<dbReference type="EMBL" id="JAPMOS010000038">
    <property type="protein sequence ID" value="KAJ4457875.1"/>
    <property type="molecule type" value="Genomic_DNA"/>
</dbReference>
<evidence type="ECO:0000259" key="14">
    <source>
        <dbReference type="Pfam" id="PF00749"/>
    </source>
</evidence>
<evidence type="ECO:0000256" key="10">
    <source>
        <dbReference type="ARBA" id="ARBA00030865"/>
    </source>
</evidence>
<keyword evidence="7 12" id="KW-0067">ATP-binding</keyword>
<evidence type="ECO:0000256" key="3">
    <source>
        <dbReference type="ARBA" id="ARBA00012835"/>
    </source>
</evidence>
<comment type="similarity">
    <text evidence="2">Belongs to the class-I aminoacyl-tRNA synthetase family. Glutamate--tRNA ligase type 2 subfamily.</text>
</comment>
<dbReference type="Gene3D" id="3.40.50.620">
    <property type="entry name" value="HUPs"/>
    <property type="match status" value="1"/>
</dbReference>
<feature type="compositionally biased region" description="Pro residues" evidence="13">
    <location>
        <begin position="168"/>
        <end position="178"/>
    </location>
</feature>
<evidence type="ECO:0000259" key="15">
    <source>
        <dbReference type="Pfam" id="PF03950"/>
    </source>
</evidence>
<dbReference type="Gene3D" id="1.20.1050.130">
    <property type="match status" value="1"/>
</dbReference>
<reference evidence="17" key="1">
    <citation type="journal article" date="2022" name="bioRxiv">
        <title>Genomics of Preaxostyla Flagellates Illuminates Evolutionary Transitions and the Path Towards Mitochondrial Loss.</title>
        <authorList>
            <person name="Novak L.V.F."/>
            <person name="Treitli S.C."/>
            <person name="Pyrih J."/>
            <person name="Halakuc P."/>
            <person name="Pipaliya S.V."/>
            <person name="Vacek V."/>
            <person name="Brzon O."/>
            <person name="Soukal P."/>
            <person name="Eme L."/>
            <person name="Dacks J.B."/>
            <person name="Karnkowska A."/>
            <person name="Elias M."/>
            <person name="Hampl V."/>
        </authorList>
    </citation>
    <scope>NUCLEOTIDE SEQUENCE</scope>
    <source>
        <strain evidence="17">RCP-MX</strain>
    </source>
</reference>
<evidence type="ECO:0000256" key="2">
    <source>
        <dbReference type="ARBA" id="ARBA00008927"/>
    </source>
</evidence>
<feature type="domain" description="tRNA synthetases class I (E and Q) anti-codon binding" evidence="16">
    <location>
        <begin position="653"/>
        <end position="725"/>
    </location>
</feature>
<evidence type="ECO:0000256" key="13">
    <source>
        <dbReference type="SAM" id="MobiDB-lite"/>
    </source>
</evidence>
<keyword evidence="8 12" id="KW-0648">Protein biosynthesis</keyword>
<dbReference type="Pfam" id="PF20974">
    <property type="entry name" value="tRNA-synt_1c_C2"/>
    <property type="match status" value="1"/>
</dbReference>
<dbReference type="GO" id="GO:0016874">
    <property type="term" value="F:ligase activity"/>
    <property type="evidence" value="ECO:0007669"/>
    <property type="project" value="UniProtKB-KW"/>
</dbReference>
<protein>
    <recommendedName>
        <fullName evidence="3">glutamate--tRNA ligase</fullName>
        <ecNumber evidence="3">6.1.1.17</ecNumber>
    </recommendedName>
    <alternativeName>
        <fullName evidence="10">Glutamyl-tRNA synthetase</fullName>
    </alternativeName>
</protein>
<dbReference type="InterPro" id="IPR020059">
    <property type="entry name" value="Glu/Gln-tRNA-synth_Ib_codon-bd"/>
</dbReference>
<dbReference type="SUPFAM" id="SSF47616">
    <property type="entry name" value="GST C-terminal domain-like"/>
    <property type="match status" value="1"/>
</dbReference>
<evidence type="ECO:0000259" key="16">
    <source>
        <dbReference type="Pfam" id="PF20974"/>
    </source>
</evidence>
<dbReference type="InterPro" id="IPR020056">
    <property type="entry name" value="Rbsml_bL25/Gln-tRNA_synth_N"/>
</dbReference>
<evidence type="ECO:0000256" key="1">
    <source>
        <dbReference type="ARBA" id="ARBA00004496"/>
    </source>
</evidence>
<feature type="domain" description="Glutamyl/glutaminyl-tRNA synthetase class Ib catalytic" evidence="14">
    <location>
        <begin position="243"/>
        <end position="546"/>
    </location>
</feature>
<dbReference type="InterPro" id="IPR000924">
    <property type="entry name" value="Glu/Gln-tRNA-synth"/>
</dbReference>
<gene>
    <name evidence="17" type="ORF">PAPYR_6554</name>
</gene>
<comment type="subcellular location">
    <subcellularLocation>
        <location evidence="1">Cytoplasm</location>
    </subcellularLocation>
</comment>
<dbReference type="PROSITE" id="PS00178">
    <property type="entry name" value="AA_TRNA_LIGASE_I"/>
    <property type="match status" value="1"/>
</dbReference>
<dbReference type="InterPro" id="IPR011035">
    <property type="entry name" value="Ribosomal_bL25/Gln-tRNA_synth"/>
</dbReference>
<evidence type="ECO:0000256" key="8">
    <source>
        <dbReference type="ARBA" id="ARBA00022917"/>
    </source>
</evidence>
<evidence type="ECO:0000256" key="12">
    <source>
        <dbReference type="RuleBase" id="RU363037"/>
    </source>
</evidence>
<dbReference type="InterPro" id="IPR049437">
    <property type="entry name" value="tRNA-synt_1c_C2"/>
</dbReference>
<evidence type="ECO:0000256" key="9">
    <source>
        <dbReference type="ARBA" id="ARBA00023146"/>
    </source>
</evidence>
<keyword evidence="5 12" id="KW-0436">Ligase</keyword>
<dbReference type="PANTHER" id="PTHR43097">
    <property type="entry name" value="GLUTAMINE-TRNA LIGASE"/>
    <property type="match status" value="1"/>
</dbReference>
<evidence type="ECO:0000256" key="11">
    <source>
        <dbReference type="ARBA" id="ARBA00048351"/>
    </source>
</evidence>
<proteinExistence type="inferred from homology"/>
<keyword evidence="9 12" id="KW-0030">Aminoacyl-tRNA synthetase</keyword>
<dbReference type="SUPFAM" id="SSF52374">
    <property type="entry name" value="Nucleotidylyl transferase"/>
    <property type="match status" value="1"/>
</dbReference>
<organism evidence="17 18">
    <name type="scientific">Paratrimastix pyriformis</name>
    <dbReference type="NCBI Taxonomy" id="342808"/>
    <lineage>
        <taxon>Eukaryota</taxon>
        <taxon>Metamonada</taxon>
        <taxon>Preaxostyla</taxon>
        <taxon>Paratrimastigidae</taxon>
        <taxon>Paratrimastix</taxon>
    </lineage>
</organism>
<dbReference type="EC" id="6.1.1.17" evidence="3"/>
<dbReference type="SUPFAM" id="SSF50715">
    <property type="entry name" value="Ribosomal protein L25-like"/>
    <property type="match status" value="1"/>
</dbReference>
<dbReference type="InterPro" id="IPR001412">
    <property type="entry name" value="aa-tRNA-synth_I_CS"/>
</dbReference>
<keyword evidence="6 12" id="KW-0547">Nucleotide-binding</keyword>
<dbReference type="Gene3D" id="2.40.240.10">
    <property type="entry name" value="Ribosomal Protein L25, Chain P"/>
    <property type="match status" value="1"/>
</dbReference>
<sequence length="756" mass="85627">MEFSFSKQAFPWCALLTAELGHVRLVKSESEDLVASLKLENGTIIRLNHVIARHLADASLRIPEKASEIDQWMEFSSNFLSSPCPCSACVASRKWACEVLNTHLALRTFMVAPQLTLADLAVWGALKLFGEVDPKLPHLARWFNFLDGQGAFRTVGGLLRSKMLARPSPSPAGTPSPAPGKKTPTPATAANALTAAPKMPRPPIVTPLGREIPLIPISPDLAFDPAKMGQFDIDLPGAEEGWVCTRFPPEPSGYLHIGHFKAAFLNQFYATRYKGRMIMRFDDTNPAKENAEFHQAIWEDMQTLRIVPSIVTHTSDYFDVFLRYCEQLLRAGKGYVDNTPQAQMQEERGAGIESRCRNQDVETNMRLWAMMQEGSEEGQKYCVRAKIDMQATNKALRDPVMYRVSLIPHPITKTKYKVYPSYDFACPIIDSIEGVTHALRTTEYHDRNEQYHWVQDALGLRRVCIYDFSRLNFVKSVMSKRRLKWFVDQGLVEGWDDPRFPTIRGMARRGLTIEALRLFIFEQGASKAINLQTWDKLWSINKKVIDPVAPRYTALTKAAAVPMEIADGPAEAEYRTVPKHRKNPTVGNKVVRYARRILLEQEDAALCQAGTEITLMNWGNCVVDEVVREGEAVVRMRGHLHLEGNPKDTQLKLTWLAEAEDLLPVKAVTFGHLITKDKIEEDEKFEDFVNHHSKEEVELLGDPSLRSLKKGDIIQLERKGFYFCDRAYTREQRPLVLHYIPDGHIEKEDKKAAAAK</sequence>
<dbReference type="InterPro" id="IPR014729">
    <property type="entry name" value="Rossmann-like_a/b/a_fold"/>
</dbReference>
<dbReference type="Gene3D" id="1.10.1160.10">
    <property type="entry name" value="Glutamyl-trna Synthetase, Domain 2"/>
    <property type="match status" value="1"/>
</dbReference>
<dbReference type="Pfam" id="PF00749">
    <property type="entry name" value="tRNA-synt_1c"/>
    <property type="match status" value="1"/>
</dbReference>
<dbReference type="InterPro" id="IPR004526">
    <property type="entry name" value="Glu-tRNA-synth_arc/euk"/>
</dbReference>
<dbReference type="InterPro" id="IPR050132">
    <property type="entry name" value="Gln/Glu-tRNA_Ligase"/>
</dbReference>
<dbReference type="InterPro" id="IPR020058">
    <property type="entry name" value="Glu/Gln-tRNA-synth_Ib_cat-dom"/>
</dbReference>
<feature type="region of interest" description="Disordered" evidence="13">
    <location>
        <begin position="164"/>
        <end position="187"/>
    </location>
</feature>
<dbReference type="PANTHER" id="PTHR43097:SF5">
    <property type="entry name" value="GLUTAMATE--TRNA LIGASE"/>
    <property type="match status" value="1"/>
</dbReference>
<dbReference type="InterPro" id="IPR020061">
    <property type="entry name" value="Glu_tRNA_lig_a-bdl"/>
</dbReference>
<evidence type="ECO:0000313" key="17">
    <source>
        <dbReference type="EMBL" id="KAJ4457875.1"/>
    </source>
</evidence>
<dbReference type="Proteomes" id="UP001141327">
    <property type="component" value="Unassembled WGS sequence"/>
</dbReference>
<accession>A0ABQ8UM84</accession>
<dbReference type="HAMAP" id="MF_02076">
    <property type="entry name" value="Glu_tRNA_synth_type2"/>
    <property type="match status" value="1"/>
</dbReference>
<feature type="domain" description="Glutamyl/glutaminyl-tRNA synthetase class Ib anti-codon binding" evidence="15">
    <location>
        <begin position="549"/>
        <end position="639"/>
    </location>
</feature>
<keyword evidence="18" id="KW-1185">Reference proteome</keyword>
<dbReference type="PRINTS" id="PR00987">
    <property type="entry name" value="TRNASYNTHGLU"/>
</dbReference>
<name>A0ABQ8UM84_9EUKA</name>
<evidence type="ECO:0000256" key="4">
    <source>
        <dbReference type="ARBA" id="ARBA00022490"/>
    </source>
</evidence>
<dbReference type="InterPro" id="IPR036282">
    <property type="entry name" value="Glutathione-S-Trfase_C_sf"/>
</dbReference>